<dbReference type="SUPFAM" id="SSF56801">
    <property type="entry name" value="Acetyl-CoA synthetase-like"/>
    <property type="match status" value="1"/>
</dbReference>
<sequence length="511" mass="54597">MNIAELVRYWARWRPGHTAVITDDVRTSWAEFDARSDAIARGLRAAGVVKGDRVGMHLDNRIEAPLLTVACLKLGAMIVPLNFKLTASEILPLLEDADCKLVVTQAKHLDRLELAAAKLPFAIYSLDGNDVPSFSSLLIDSGPAPVEAIGLNDAGFLCYTSGTTGRQKGALLTHGGAMYPGLAKNIAEGLTWRDSIMVAVPFVFTGAIVSCFIQFAVNAGGTMVLESDFDIDRYLDVIQRHRVSAATTVPVVWERLMRSPGFDKADLSSMISAAAGGAPVSVDLIEAYRAKGISLIQSYGLTEASGLAATMHGEDAIAHIGWAGRPIVGSEMKIGDADGNALANGEVGEIMVRGPHVMREYWRNPEATAATFAGDWLRTGDTGMMNDEGFVKVVDRSKDMIISGGINVYPAEIEKILSANPHVPELAVIGVPDSDWGEVPMIVASGVKDEGAALSVFECDGSAQLAPFKRPRRVVFIDEPLPRTLSGKISKPTLRGLFPAVPEGARALFGK</sequence>
<dbReference type="InterPro" id="IPR000873">
    <property type="entry name" value="AMP-dep_synth/lig_dom"/>
</dbReference>
<evidence type="ECO:0000313" key="4">
    <source>
        <dbReference type="Proteomes" id="UP000058074"/>
    </source>
</evidence>
<dbReference type="Gene3D" id="3.40.50.12780">
    <property type="entry name" value="N-terminal domain of ligase-like"/>
    <property type="match status" value="1"/>
</dbReference>
<name>A0A0N9V1H3_SPHMC</name>
<gene>
    <name evidence="3" type="ORF">AN936_15355</name>
</gene>
<dbReference type="Pfam" id="PF13193">
    <property type="entry name" value="AMP-binding_C"/>
    <property type="match status" value="1"/>
</dbReference>
<evidence type="ECO:0008006" key="5">
    <source>
        <dbReference type="Google" id="ProtNLM"/>
    </source>
</evidence>
<dbReference type="PATRIC" id="fig|33050.5.peg.3185"/>
<evidence type="ECO:0000259" key="1">
    <source>
        <dbReference type="Pfam" id="PF00501"/>
    </source>
</evidence>
<dbReference type="Pfam" id="PF00501">
    <property type="entry name" value="AMP-binding"/>
    <property type="match status" value="1"/>
</dbReference>
<feature type="domain" description="AMP-dependent synthetase/ligase" evidence="1">
    <location>
        <begin position="9"/>
        <end position="362"/>
    </location>
</feature>
<dbReference type="OrthoDB" id="9803968at2"/>
<dbReference type="RefSeq" id="WP_054588834.1">
    <property type="nucleotide sequence ID" value="NZ_CP012700.1"/>
</dbReference>
<dbReference type="GO" id="GO:0016878">
    <property type="term" value="F:acid-thiol ligase activity"/>
    <property type="evidence" value="ECO:0007669"/>
    <property type="project" value="UniProtKB-ARBA"/>
</dbReference>
<dbReference type="InterPro" id="IPR025110">
    <property type="entry name" value="AMP-bd_C"/>
</dbReference>
<dbReference type="AlphaFoldDB" id="A0A0N9V1H3"/>
<evidence type="ECO:0000259" key="2">
    <source>
        <dbReference type="Pfam" id="PF13193"/>
    </source>
</evidence>
<dbReference type="InterPro" id="IPR045851">
    <property type="entry name" value="AMP-bd_C_sf"/>
</dbReference>
<dbReference type="EMBL" id="CP012700">
    <property type="protein sequence ID" value="ALH81680.1"/>
    <property type="molecule type" value="Genomic_DNA"/>
</dbReference>
<protein>
    <recommendedName>
        <fullName evidence="5">AMP-dependent acyl-CoA synthetase</fullName>
    </recommendedName>
</protein>
<dbReference type="PANTHER" id="PTHR43767:SF1">
    <property type="entry name" value="NONRIBOSOMAL PEPTIDE SYNTHASE PES1 (EUROFUNG)-RELATED"/>
    <property type="match status" value="1"/>
</dbReference>
<dbReference type="InterPro" id="IPR050237">
    <property type="entry name" value="ATP-dep_AMP-bd_enzyme"/>
</dbReference>
<organism evidence="3 4">
    <name type="scientific">Sphingopyxis macrogoltabida</name>
    <name type="common">Sphingomonas macrogoltabidus</name>
    <dbReference type="NCBI Taxonomy" id="33050"/>
    <lineage>
        <taxon>Bacteria</taxon>
        <taxon>Pseudomonadati</taxon>
        <taxon>Pseudomonadota</taxon>
        <taxon>Alphaproteobacteria</taxon>
        <taxon>Sphingomonadales</taxon>
        <taxon>Sphingomonadaceae</taxon>
        <taxon>Sphingopyxis</taxon>
    </lineage>
</organism>
<proteinExistence type="predicted"/>
<dbReference type="Proteomes" id="UP000058074">
    <property type="component" value="Chromosome"/>
</dbReference>
<dbReference type="Gene3D" id="3.30.300.30">
    <property type="match status" value="1"/>
</dbReference>
<dbReference type="InterPro" id="IPR042099">
    <property type="entry name" value="ANL_N_sf"/>
</dbReference>
<dbReference type="PANTHER" id="PTHR43767">
    <property type="entry name" value="LONG-CHAIN-FATTY-ACID--COA LIGASE"/>
    <property type="match status" value="1"/>
</dbReference>
<dbReference type="KEGG" id="smag:AN936_15355"/>
<feature type="domain" description="AMP-binding enzyme C-terminal" evidence="2">
    <location>
        <begin position="412"/>
        <end position="488"/>
    </location>
</feature>
<evidence type="ECO:0000313" key="3">
    <source>
        <dbReference type="EMBL" id="ALH81680.1"/>
    </source>
</evidence>
<accession>A0A0N9V1H3</accession>
<reference evidence="3 4" key="1">
    <citation type="journal article" date="2015" name="Genome Announc.">
        <title>Complete Genome Sequence of Polypropylene Glycol- and Polyethylene Glycol-Degrading Sphingopyxis macrogoltabida Strain EY-1.</title>
        <authorList>
            <person name="Ohtsubo Y."/>
            <person name="Nagata Y."/>
            <person name="Numata M."/>
            <person name="Tsuchikane K."/>
            <person name="Hosoyama A."/>
            <person name="Yamazoe A."/>
            <person name="Tsuda M."/>
            <person name="Fujita N."/>
            <person name="Kawai F."/>
        </authorList>
    </citation>
    <scope>NUCLEOTIDE SEQUENCE [LARGE SCALE GENOMIC DNA]</scope>
    <source>
        <strain evidence="3 4">EY-1</strain>
    </source>
</reference>